<organism evidence="1">
    <name type="scientific">Corethron hystrix</name>
    <dbReference type="NCBI Taxonomy" id="216773"/>
    <lineage>
        <taxon>Eukaryota</taxon>
        <taxon>Sar</taxon>
        <taxon>Stramenopiles</taxon>
        <taxon>Ochrophyta</taxon>
        <taxon>Bacillariophyta</taxon>
        <taxon>Coscinodiscophyceae</taxon>
        <taxon>Corethrophycidae</taxon>
        <taxon>Corethrales</taxon>
        <taxon>Corethraceae</taxon>
        <taxon>Corethron</taxon>
    </lineage>
</organism>
<accession>A0A7S1FZR7</accession>
<name>A0A7S1FZR7_9STRA</name>
<gene>
    <name evidence="1" type="ORF">CHYS00102_LOCUS26898</name>
</gene>
<dbReference type="EMBL" id="HBFR01036935">
    <property type="protein sequence ID" value="CAD8899682.1"/>
    <property type="molecule type" value="Transcribed_RNA"/>
</dbReference>
<proteinExistence type="predicted"/>
<dbReference type="PANTHER" id="PTHR36401">
    <property type="entry name" value="NADH DEHYDROGENASE [UBIQUINONE] 1 BETA SUBCOMPLEX SUBUNIT 8, MITOCHONDRIAL"/>
    <property type="match status" value="1"/>
</dbReference>
<dbReference type="InterPro" id="IPR038863">
    <property type="entry name" value="Put_Complex_I_su8"/>
</dbReference>
<protein>
    <submittedName>
        <fullName evidence="1">Uncharacterized protein</fullName>
    </submittedName>
</protein>
<sequence length="154" mass="16251">MSLALASATSKTVVRRAVAANAVSLRSTKHVSVGAVRCMGGGGATPPLPPFARNLAPQEKLHESHELMWDDGVAPELTIDFDVPHYSGEKGLAMWLGGIAFFVTLYQVVKLTDPASKNPAAPRELDVCPEVVSIVGKPIEGCFPAIPSPAPPRK</sequence>
<evidence type="ECO:0000313" key="1">
    <source>
        <dbReference type="EMBL" id="CAD8899682.1"/>
    </source>
</evidence>
<reference evidence="1" key="1">
    <citation type="submission" date="2021-01" db="EMBL/GenBank/DDBJ databases">
        <authorList>
            <person name="Corre E."/>
            <person name="Pelletier E."/>
            <person name="Niang G."/>
            <person name="Scheremetjew M."/>
            <person name="Finn R."/>
            <person name="Kale V."/>
            <person name="Holt S."/>
            <person name="Cochrane G."/>
            <person name="Meng A."/>
            <person name="Brown T."/>
            <person name="Cohen L."/>
        </authorList>
    </citation>
    <scope>NUCLEOTIDE SEQUENCE</scope>
    <source>
        <strain evidence="1">308</strain>
    </source>
</reference>
<dbReference type="AlphaFoldDB" id="A0A7S1FZR7"/>
<dbReference type="PANTHER" id="PTHR36401:SF1">
    <property type="entry name" value="NADH DEHYDROGENASE [UBIQUINONE] 1 BETA SUBCOMPLEX SUBUNIT 8, MITOCHONDRIAL"/>
    <property type="match status" value="1"/>
</dbReference>